<evidence type="ECO:0000313" key="2">
    <source>
        <dbReference type="EMBL" id="PNT94574.1"/>
    </source>
</evidence>
<dbReference type="Pfam" id="PF14285">
    <property type="entry name" value="DUF4367"/>
    <property type="match status" value="1"/>
</dbReference>
<dbReference type="InterPro" id="IPR025377">
    <property type="entry name" value="DUF4367"/>
</dbReference>
<sequence>MAFTNRIIKSIIVITEDTIKIYKKVNSPTDGKTPDYLFGRDIDDPRIGEAQKKVHFRLFMPEYIPKDFKLDKVDVLNKYEKKETVTFLYVNTNSDNKDCFEITQRSFPNGTNVALNIKKDENTKIENLVIDGIEYTLVNHEEHLNGLLWDSGEIGCEINGNITKDEIIKVAKSMK</sequence>
<organism evidence="2 3">
    <name type="scientific">Clostridium thermosuccinogenes</name>
    <dbReference type="NCBI Taxonomy" id="84032"/>
    <lineage>
        <taxon>Bacteria</taxon>
        <taxon>Bacillati</taxon>
        <taxon>Bacillota</taxon>
        <taxon>Clostridia</taxon>
        <taxon>Eubacteriales</taxon>
        <taxon>Clostridiaceae</taxon>
        <taxon>Clostridium</taxon>
    </lineage>
</organism>
<comment type="caution">
    <text evidence="2">The sequence shown here is derived from an EMBL/GenBank/DDBJ whole genome shotgun (WGS) entry which is preliminary data.</text>
</comment>
<keyword evidence="3" id="KW-1185">Reference proteome</keyword>
<name>A0A2K2F739_9CLOT</name>
<reference evidence="2 3" key="1">
    <citation type="submission" date="2017-06" db="EMBL/GenBank/DDBJ databases">
        <title>Investigating the central metabolism of Clostridium thermosuccinogenes.</title>
        <authorList>
            <person name="Koendjbiharie J.G."/>
            <person name="van Kranenburg R."/>
        </authorList>
    </citation>
    <scope>NUCLEOTIDE SEQUENCE [LARGE SCALE GENOMIC DNA]</scope>
    <source>
        <strain evidence="2 3">DSM 5806</strain>
    </source>
</reference>
<accession>A0A2K2F739</accession>
<evidence type="ECO:0000313" key="3">
    <source>
        <dbReference type="Proteomes" id="UP000236151"/>
    </source>
</evidence>
<feature type="domain" description="DUF4367" evidence="1">
    <location>
        <begin position="61"/>
        <end position="174"/>
    </location>
</feature>
<gene>
    <name evidence="2" type="ORF">CDQ84_18745</name>
</gene>
<dbReference type="Proteomes" id="UP000236151">
    <property type="component" value="Unassembled WGS sequence"/>
</dbReference>
<dbReference type="AlphaFoldDB" id="A0A2K2F739"/>
<dbReference type="KEGG" id="cthd:CDO33_06250"/>
<protein>
    <recommendedName>
        <fullName evidence="1">DUF4367 domain-containing protein</fullName>
    </recommendedName>
</protein>
<dbReference type="EMBL" id="NIOJ01000102">
    <property type="protein sequence ID" value="PNT94574.1"/>
    <property type="molecule type" value="Genomic_DNA"/>
</dbReference>
<evidence type="ECO:0000259" key="1">
    <source>
        <dbReference type="Pfam" id="PF14285"/>
    </source>
</evidence>
<proteinExistence type="predicted"/>